<dbReference type="InterPro" id="IPR036388">
    <property type="entry name" value="WH-like_DNA-bd_sf"/>
</dbReference>
<organism evidence="2 3">
    <name type="scientific">Paeniglutamicibacter cryotolerans</name>
    <dbReference type="NCBI Taxonomy" id="670079"/>
    <lineage>
        <taxon>Bacteria</taxon>
        <taxon>Bacillati</taxon>
        <taxon>Actinomycetota</taxon>
        <taxon>Actinomycetes</taxon>
        <taxon>Micrococcales</taxon>
        <taxon>Micrococcaceae</taxon>
        <taxon>Paeniglutamicibacter</taxon>
    </lineage>
</organism>
<proteinExistence type="predicted"/>
<name>A0A839QKP6_9MICC</name>
<dbReference type="GO" id="GO:0003677">
    <property type="term" value="F:DNA binding"/>
    <property type="evidence" value="ECO:0007669"/>
    <property type="project" value="UniProtKB-KW"/>
</dbReference>
<dbReference type="GO" id="GO:0006950">
    <property type="term" value="P:response to stress"/>
    <property type="evidence" value="ECO:0007669"/>
    <property type="project" value="TreeGrafter"/>
</dbReference>
<dbReference type="PRINTS" id="PR00598">
    <property type="entry name" value="HTHMARR"/>
</dbReference>
<comment type="caution">
    <text evidence="2">The sequence shown here is derived from an EMBL/GenBank/DDBJ whole genome shotgun (WGS) entry which is preliminary data.</text>
</comment>
<gene>
    <name evidence="2" type="ORF">E9229_002374</name>
</gene>
<dbReference type="SMART" id="SM00347">
    <property type="entry name" value="HTH_MARR"/>
    <property type="match status" value="1"/>
</dbReference>
<reference evidence="2 3" key="1">
    <citation type="submission" date="2020-08" db="EMBL/GenBank/DDBJ databases">
        <title>Sequencing the genomes of 1000 actinobacteria strains.</title>
        <authorList>
            <person name="Klenk H.-P."/>
        </authorList>
    </citation>
    <scope>NUCLEOTIDE SEQUENCE [LARGE SCALE GENOMIC DNA]</scope>
    <source>
        <strain evidence="2 3">DSM 22826</strain>
    </source>
</reference>
<dbReference type="InterPro" id="IPR039422">
    <property type="entry name" value="MarR/SlyA-like"/>
</dbReference>
<dbReference type="Proteomes" id="UP000523000">
    <property type="component" value="Unassembled WGS sequence"/>
</dbReference>
<keyword evidence="2" id="KW-0238">DNA-binding</keyword>
<dbReference type="InterPro" id="IPR036390">
    <property type="entry name" value="WH_DNA-bd_sf"/>
</dbReference>
<feature type="domain" description="HTH marR-type" evidence="1">
    <location>
        <begin position="20"/>
        <end position="151"/>
    </location>
</feature>
<evidence type="ECO:0000259" key="1">
    <source>
        <dbReference type="PROSITE" id="PS50995"/>
    </source>
</evidence>
<sequence length="161" mass="17779">MNELRHPAPPADRNDDIGVLEDQLSLLWRQSRSNAHQIARRVHPDIEPGAYGLLATLQRCGQLRLTELATEIGVGKPSLSRQISMLEKLGVVSKTADPSDGRAQALSLTPSGLDKLTAAQGARREIFHGILEEWDDSELADLGRLLTKLNESYRGHRDQQA</sequence>
<dbReference type="GO" id="GO:0003700">
    <property type="term" value="F:DNA-binding transcription factor activity"/>
    <property type="evidence" value="ECO:0007669"/>
    <property type="project" value="InterPro"/>
</dbReference>
<dbReference type="Pfam" id="PF01047">
    <property type="entry name" value="MarR"/>
    <property type="match status" value="1"/>
</dbReference>
<accession>A0A839QKP6</accession>
<dbReference type="AlphaFoldDB" id="A0A839QKP6"/>
<dbReference type="PROSITE" id="PS50995">
    <property type="entry name" value="HTH_MARR_2"/>
    <property type="match status" value="1"/>
</dbReference>
<keyword evidence="3" id="KW-1185">Reference proteome</keyword>
<dbReference type="InterPro" id="IPR000835">
    <property type="entry name" value="HTH_MarR-typ"/>
</dbReference>
<dbReference type="Gene3D" id="1.10.10.10">
    <property type="entry name" value="Winged helix-like DNA-binding domain superfamily/Winged helix DNA-binding domain"/>
    <property type="match status" value="1"/>
</dbReference>
<dbReference type="PANTHER" id="PTHR33164:SF57">
    <property type="entry name" value="MARR-FAMILY TRANSCRIPTIONAL REGULATOR"/>
    <property type="match status" value="1"/>
</dbReference>
<dbReference type="RefSeq" id="WP_183511391.1">
    <property type="nucleotide sequence ID" value="NZ_BAABGK010000002.1"/>
</dbReference>
<evidence type="ECO:0000313" key="2">
    <source>
        <dbReference type="EMBL" id="MBB2996183.1"/>
    </source>
</evidence>
<dbReference type="EMBL" id="JACHVS010000001">
    <property type="protein sequence ID" value="MBB2996183.1"/>
    <property type="molecule type" value="Genomic_DNA"/>
</dbReference>
<protein>
    <submittedName>
        <fullName evidence="2">DNA-binding MarR family transcriptional regulator</fullName>
    </submittedName>
</protein>
<evidence type="ECO:0000313" key="3">
    <source>
        <dbReference type="Proteomes" id="UP000523000"/>
    </source>
</evidence>
<dbReference type="SUPFAM" id="SSF46785">
    <property type="entry name" value="Winged helix' DNA-binding domain"/>
    <property type="match status" value="1"/>
</dbReference>
<dbReference type="PANTHER" id="PTHR33164">
    <property type="entry name" value="TRANSCRIPTIONAL REGULATOR, MARR FAMILY"/>
    <property type="match status" value="1"/>
</dbReference>